<reference evidence="11" key="2">
    <citation type="submission" date="2020-05" db="UniProtKB">
        <authorList>
            <consortium name="EnsemblMetazoa"/>
        </authorList>
    </citation>
    <scope>IDENTIFICATION</scope>
</reference>
<feature type="domain" description="ZAD" evidence="9">
    <location>
        <begin position="12"/>
        <end position="84"/>
    </location>
</feature>
<evidence type="ECO:0000259" key="9">
    <source>
        <dbReference type="PROSITE" id="PS51915"/>
    </source>
</evidence>
<organism evidence="10">
    <name type="scientific">Anopheles sinensis</name>
    <name type="common">Mosquito</name>
    <dbReference type="NCBI Taxonomy" id="74873"/>
    <lineage>
        <taxon>Eukaryota</taxon>
        <taxon>Metazoa</taxon>
        <taxon>Ecdysozoa</taxon>
        <taxon>Arthropoda</taxon>
        <taxon>Hexapoda</taxon>
        <taxon>Insecta</taxon>
        <taxon>Pterygota</taxon>
        <taxon>Neoptera</taxon>
        <taxon>Endopterygota</taxon>
        <taxon>Diptera</taxon>
        <taxon>Nematocera</taxon>
        <taxon>Culicoidea</taxon>
        <taxon>Culicidae</taxon>
        <taxon>Anophelinae</taxon>
        <taxon>Anopheles</taxon>
    </lineage>
</organism>
<dbReference type="SMART" id="SM00868">
    <property type="entry name" value="zf-AD"/>
    <property type="match status" value="1"/>
</dbReference>
<dbReference type="OrthoDB" id="654211at2759"/>
<dbReference type="GO" id="GO:0005634">
    <property type="term" value="C:nucleus"/>
    <property type="evidence" value="ECO:0007669"/>
    <property type="project" value="InterPro"/>
</dbReference>
<reference evidence="10 12" key="1">
    <citation type="journal article" date="2014" name="BMC Genomics">
        <title>Genome sequence of Anopheles sinensis provides insight into genetics basis of mosquito competence for malaria parasites.</title>
        <authorList>
            <person name="Zhou D."/>
            <person name="Zhang D."/>
            <person name="Ding G."/>
            <person name="Shi L."/>
            <person name="Hou Q."/>
            <person name="Ye Y."/>
            <person name="Xu Y."/>
            <person name="Zhou H."/>
            <person name="Xiong C."/>
            <person name="Li S."/>
            <person name="Yu J."/>
            <person name="Hong S."/>
            <person name="Yu X."/>
            <person name="Zou P."/>
            <person name="Chen C."/>
            <person name="Chang X."/>
            <person name="Wang W."/>
            <person name="Lv Y."/>
            <person name="Sun Y."/>
            <person name="Ma L."/>
            <person name="Shen B."/>
            <person name="Zhu C."/>
        </authorList>
    </citation>
    <scope>NUCLEOTIDE SEQUENCE [LARGE SCALE GENOMIC DNA]</scope>
</reference>
<evidence type="ECO:0000256" key="2">
    <source>
        <dbReference type="ARBA" id="ARBA00022737"/>
    </source>
</evidence>
<dbReference type="EMBL" id="ATLV01018368">
    <property type="status" value="NOT_ANNOTATED_CDS"/>
    <property type="molecule type" value="Genomic_DNA"/>
</dbReference>
<dbReference type="PROSITE" id="PS00028">
    <property type="entry name" value="ZINC_FINGER_C2H2_1"/>
    <property type="match status" value="8"/>
</dbReference>
<feature type="compositionally biased region" description="Basic and acidic residues" evidence="7">
    <location>
        <begin position="133"/>
        <end position="150"/>
    </location>
</feature>
<keyword evidence="4 6" id="KW-0862">Zinc</keyword>
<dbReference type="Gene3D" id="3.30.160.60">
    <property type="entry name" value="Classic Zinc Finger"/>
    <property type="match status" value="7"/>
</dbReference>
<feature type="domain" description="C2H2-type" evidence="8">
    <location>
        <begin position="417"/>
        <end position="444"/>
    </location>
</feature>
<dbReference type="PROSITE" id="PS50157">
    <property type="entry name" value="ZINC_FINGER_C2H2_2"/>
    <property type="match status" value="8"/>
</dbReference>
<dbReference type="Pfam" id="PF00096">
    <property type="entry name" value="zf-C2H2"/>
    <property type="match status" value="6"/>
</dbReference>
<evidence type="ECO:0000256" key="6">
    <source>
        <dbReference type="PROSITE-ProRule" id="PRU01263"/>
    </source>
</evidence>
<dbReference type="GO" id="GO:0000978">
    <property type="term" value="F:RNA polymerase II cis-regulatory region sequence-specific DNA binding"/>
    <property type="evidence" value="ECO:0007669"/>
    <property type="project" value="TreeGrafter"/>
</dbReference>
<protein>
    <submittedName>
        <fullName evidence="10 11">Zinc finger protein 28</fullName>
    </submittedName>
</protein>
<dbReference type="VEuPathDB" id="VectorBase:ASIS010198"/>
<dbReference type="GO" id="GO:0008270">
    <property type="term" value="F:zinc ion binding"/>
    <property type="evidence" value="ECO:0007669"/>
    <property type="project" value="UniProtKB-UniRule"/>
</dbReference>
<feature type="region of interest" description="Disordered" evidence="7">
    <location>
        <begin position="120"/>
        <end position="185"/>
    </location>
</feature>
<dbReference type="VEuPathDB" id="VectorBase:ASIC010696"/>
<dbReference type="GO" id="GO:0045944">
    <property type="term" value="P:positive regulation of transcription by RNA polymerase II"/>
    <property type="evidence" value="ECO:0007669"/>
    <property type="project" value="UniProtKB-ARBA"/>
</dbReference>
<evidence type="ECO:0000256" key="7">
    <source>
        <dbReference type="SAM" id="MobiDB-lite"/>
    </source>
</evidence>
<evidence type="ECO:0000259" key="8">
    <source>
        <dbReference type="PROSITE" id="PS50157"/>
    </source>
</evidence>
<dbReference type="FunFam" id="3.30.160.60:FF:000446">
    <property type="entry name" value="Zinc finger protein"/>
    <property type="match status" value="1"/>
</dbReference>
<feature type="domain" description="C2H2-type" evidence="8">
    <location>
        <begin position="445"/>
        <end position="472"/>
    </location>
</feature>
<feature type="domain" description="C2H2-type" evidence="8">
    <location>
        <begin position="382"/>
        <end position="409"/>
    </location>
</feature>
<dbReference type="InterPro" id="IPR050329">
    <property type="entry name" value="GLI_C2H2-zinc-finger"/>
</dbReference>
<dbReference type="AlphaFoldDB" id="A0A084VYH9"/>
<feature type="binding site" evidence="6">
    <location>
        <position position="57"/>
    </location>
    <ligand>
        <name>Zn(2+)</name>
        <dbReference type="ChEBI" id="CHEBI:29105"/>
    </ligand>
</feature>
<dbReference type="SMART" id="SM00355">
    <property type="entry name" value="ZnF_C2H2"/>
    <property type="match status" value="10"/>
</dbReference>
<dbReference type="PANTHER" id="PTHR19818:SF139">
    <property type="entry name" value="PAIR-RULE PROTEIN ODD-PAIRED"/>
    <property type="match status" value="1"/>
</dbReference>
<dbReference type="PROSITE" id="PS51915">
    <property type="entry name" value="ZAD"/>
    <property type="match status" value="1"/>
</dbReference>
<dbReference type="SUPFAM" id="SSF57716">
    <property type="entry name" value="Glucocorticoid receptor-like (DNA-binding domain)"/>
    <property type="match status" value="1"/>
</dbReference>
<dbReference type="EnsemblMetazoa" id="ASIC010696-RA">
    <property type="protein sequence ID" value="ASIC010696-PA"/>
    <property type="gene ID" value="ASIC010696"/>
</dbReference>
<dbReference type="FunFam" id="3.30.160.60:FF:002343">
    <property type="entry name" value="Zinc finger protein 33A"/>
    <property type="match status" value="1"/>
</dbReference>
<dbReference type="STRING" id="74873.A0A084VYH9"/>
<evidence type="ECO:0000313" key="11">
    <source>
        <dbReference type="EnsemblMetazoa" id="ASIC010696-PA"/>
    </source>
</evidence>
<feature type="domain" description="C2H2-type" evidence="8">
    <location>
        <begin position="473"/>
        <end position="500"/>
    </location>
</feature>
<name>A0A084VYH9_ANOSI</name>
<dbReference type="Gene3D" id="3.40.1800.20">
    <property type="match status" value="1"/>
</dbReference>
<keyword evidence="2" id="KW-0677">Repeat</keyword>
<dbReference type="Pfam" id="PF07776">
    <property type="entry name" value="zf-AD"/>
    <property type="match status" value="1"/>
</dbReference>
<feature type="compositionally biased region" description="Basic residues" evidence="7">
    <location>
        <begin position="160"/>
        <end position="170"/>
    </location>
</feature>
<keyword evidence="3 5" id="KW-0863">Zinc-finger</keyword>
<accession>A0A084VYH9</accession>
<feature type="binding site" evidence="6">
    <location>
        <position position="60"/>
    </location>
    <ligand>
        <name>Zn(2+)</name>
        <dbReference type="ChEBI" id="CHEBI:29105"/>
    </ligand>
</feature>
<dbReference type="InterPro" id="IPR036236">
    <property type="entry name" value="Znf_C2H2_sf"/>
</dbReference>
<feature type="domain" description="C2H2-type" evidence="8">
    <location>
        <begin position="273"/>
        <end position="300"/>
    </location>
</feature>
<dbReference type="OMA" id="VEYIVCD"/>
<keyword evidence="12" id="KW-1185">Reference proteome</keyword>
<dbReference type="FunFam" id="3.30.160.60:FF:000671">
    <property type="entry name" value="Zinc finger protein 26"/>
    <property type="match status" value="1"/>
</dbReference>
<feature type="binding site" evidence="6">
    <location>
        <position position="17"/>
    </location>
    <ligand>
        <name>Zn(2+)</name>
        <dbReference type="ChEBI" id="CHEBI:29105"/>
    </ligand>
</feature>
<proteinExistence type="predicted"/>
<evidence type="ECO:0000256" key="1">
    <source>
        <dbReference type="ARBA" id="ARBA00022723"/>
    </source>
</evidence>
<evidence type="ECO:0000256" key="3">
    <source>
        <dbReference type="ARBA" id="ARBA00022771"/>
    </source>
</evidence>
<feature type="binding site" evidence="6">
    <location>
        <position position="14"/>
    </location>
    <ligand>
        <name>Zn(2+)</name>
        <dbReference type="ChEBI" id="CHEBI:29105"/>
    </ligand>
</feature>
<evidence type="ECO:0000256" key="5">
    <source>
        <dbReference type="PROSITE-ProRule" id="PRU00042"/>
    </source>
</evidence>
<keyword evidence="1 6" id="KW-0479">Metal-binding</keyword>
<evidence type="ECO:0000313" key="12">
    <source>
        <dbReference type="Proteomes" id="UP000030765"/>
    </source>
</evidence>
<evidence type="ECO:0000313" key="10">
    <source>
        <dbReference type="EMBL" id="KFB43023.1"/>
    </source>
</evidence>
<feature type="domain" description="C2H2-type" evidence="8">
    <location>
        <begin position="304"/>
        <end position="332"/>
    </location>
</feature>
<dbReference type="EMBL" id="KE525231">
    <property type="protein sequence ID" value="KFB43023.1"/>
    <property type="molecule type" value="Genomic_DNA"/>
</dbReference>
<feature type="domain" description="C2H2-type" evidence="8">
    <location>
        <begin position="245"/>
        <end position="272"/>
    </location>
</feature>
<sequence>MGKVNLIERADSICRLCVEEDGIVSIFDHENIDVPSVVKFITQLEISNNDDLTKLICVSCCKFLESVVEFRERCNQSYQTLLKLQQERADADSKEFAALHSNQDFPLEFIECVPPQTNAIPETAEDANDDEQLDTRGHSETDTHASKDHLETEDDEKSKTSKRASLRKRSKEPDPEQESSTGTNVCPLCGEHIAGGKIMVKHHMKSDHGDDGTLPKIRQCFFCPKAYSSFQLLKFHLNFHPQKVWKCPQCDKGFRNKGIFIDHLRRHANERHFECEVCGKSFTTNNYLSTHRQMHKMQDVHQTFLCSICPESFNLQTQLNLHLQCDHVPQDSSEHRYYKCTVCSKPYVNMQLLNIHRQIHELDEGYTKTESIENTQDVGAVFLCVYCGREFLAERYFKRHLQSHKTENPKQKPEKMFLCNICGHNCGSSSNLTVHLRRHNGQTICECLLCGKGYPRRSDLVMHMRTHTGEKPFVCTSCGKAFSRRDKLRIHIRIHTGEKPYGCPCGRAYAQKNDLKTHQRRNNCGQNFDMSKLLAPYSSSICIKSPARSKSASPLNLLPTVQDSLPESVKDEAELLVSGGAGVDLIDTPNWDQYMSGTFCKQENVTDISFSTQPKLYS</sequence>
<dbReference type="InterPro" id="IPR013087">
    <property type="entry name" value="Znf_C2H2_type"/>
</dbReference>
<gene>
    <name evidence="10" type="ORF">ZHAS_00010696</name>
</gene>
<dbReference type="InterPro" id="IPR012934">
    <property type="entry name" value="Znf_AD"/>
</dbReference>
<dbReference type="GO" id="GO:0000981">
    <property type="term" value="F:DNA-binding transcription factor activity, RNA polymerase II-specific"/>
    <property type="evidence" value="ECO:0007669"/>
    <property type="project" value="TreeGrafter"/>
</dbReference>
<dbReference type="PANTHER" id="PTHR19818">
    <property type="entry name" value="ZINC FINGER PROTEIN ZIC AND GLI"/>
    <property type="match status" value="1"/>
</dbReference>
<dbReference type="Proteomes" id="UP000030765">
    <property type="component" value="Unassembled WGS sequence"/>
</dbReference>
<feature type="compositionally biased region" description="Acidic residues" evidence="7">
    <location>
        <begin position="123"/>
        <end position="132"/>
    </location>
</feature>
<evidence type="ECO:0000256" key="4">
    <source>
        <dbReference type="ARBA" id="ARBA00022833"/>
    </source>
</evidence>
<feature type="domain" description="C2H2-type" evidence="8">
    <location>
        <begin position="338"/>
        <end position="365"/>
    </location>
</feature>
<dbReference type="SUPFAM" id="SSF57667">
    <property type="entry name" value="beta-beta-alpha zinc fingers"/>
    <property type="match status" value="5"/>
</dbReference>